<dbReference type="OrthoDB" id="798298at2"/>
<feature type="domain" description="Glycosyl transferase family 1" evidence="1">
    <location>
        <begin position="184"/>
        <end position="342"/>
    </location>
</feature>
<keyword evidence="3" id="KW-1185">Reference proteome</keyword>
<evidence type="ECO:0000259" key="1">
    <source>
        <dbReference type="Pfam" id="PF00534"/>
    </source>
</evidence>
<name>A0A4Q9YUJ2_9FLAO</name>
<proteinExistence type="predicted"/>
<dbReference type="CDD" id="cd03811">
    <property type="entry name" value="GT4_GT28_WabH-like"/>
    <property type="match status" value="1"/>
</dbReference>
<dbReference type="PANTHER" id="PTHR12526:SF630">
    <property type="entry name" value="GLYCOSYLTRANSFERASE"/>
    <property type="match status" value="1"/>
</dbReference>
<gene>
    <name evidence="2" type="ORF">EZL74_10970</name>
</gene>
<sequence>MIVFFLPDLRAGGAERVMLNLLVRYHSLHPDEALAMLLFRKEGPLLQEIPDTIPVFELHTKGATKSVVSFIRFCREKQPKIVFGSLGASLTTSLAKPFLPKRTVIINRIGNTIGAEKLLFTNALKRSLYIWANKIIAKKSDHVIFQCHYMAEDYIRETGVQPVSSSVIYNPVKIAHIQKLALQPVDKQYAFVAVGRLNTQKDYPTLIRACELLMKRGCVFTLAILGQGNLKKELEHQIQECGLENHVFLLGHQSNPYHYIQQSSYLVSSSLYEGFSNVIIEAFCLGKPVIATDCPGGNAEVIQHGHNGWLCQFQNPEALAETLYNGLQQNVQMTAAQIAQYGAERFSDDIIFGSYEVIIRRYLS</sequence>
<dbReference type="Pfam" id="PF00534">
    <property type="entry name" value="Glycos_transf_1"/>
    <property type="match status" value="1"/>
</dbReference>
<evidence type="ECO:0000313" key="2">
    <source>
        <dbReference type="EMBL" id="TBX66363.1"/>
    </source>
</evidence>
<accession>A0A4Q9YUJ2</accession>
<comment type="caution">
    <text evidence="2">The sequence shown here is derived from an EMBL/GenBank/DDBJ whole genome shotgun (WGS) entry which is preliminary data.</text>
</comment>
<protein>
    <submittedName>
        <fullName evidence="2">Glycosyltransferase</fullName>
    </submittedName>
</protein>
<dbReference type="GO" id="GO:0016757">
    <property type="term" value="F:glycosyltransferase activity"/>
    <property type="evidence" value="ECO:0007669"/>
    <property type="project" value="InterPro"/>
</dbReference>
<dbReference type="SUPFAM" id="SSF53756">
    <property type="entry name" value="UDP-Glycosyltransferase/glycogen phosphorylase"/>
    <property type="match status" value="1"/>
</dbReference>
<evidence type="ECO:0000313" key="3">
    <source>
        <dbReference type="Proteomes" id="UP000293300"/>
    </source>
</evidence>
<dbReference type="EMBL" id="SJPE01000014">
    <property type="protein sequence ID" value="TBX66363.1"/>
    <property type="molecule type" value="Genomic_DNA"/>
</dbReference>
<dbReference type="Gene3D" id="3.40.50.2000">
    <property type="entry name" value="Glycogen Phosphorylase B"/>
    <property type="match status" value="2"/>
</dbReference>
<dbReference type="AlphaFoldDB" id="A0A4Q9YUJ2"/>
<dbReference type="PANTHER" id="PTHR12526">
    <property type="entry name" value="GLYCOSYLTRANSFERASE"/>
    <property type="match status" value="1"/>
</dbReference>
<dbReference type="RefSeq" id="WP_131476662.1">
    <property type="nucleotide sequence ID" value="NZ_SJPE01000014.1"/>
</dbReference>
<keyword evidence="2" id="KW-0808">Transferase</keyword>
<dbReference type="InterPro" id="IPR001296">
    <property type="entry name" value="Glyco_trans_1"/>
</dbReference>
<reference evidence="2 3" key="1">
    <citation type="submission" date="2019-02" db="EMBL/GenBank/DDBJ databases">
        <title>Flavobacterium sp. RD-2-33 isolated from forest soil.</title>
        <authorList>
            <person name="Chaudhary D.K."/>
        </authorList>
    </citation>
    <scope>NUCLEOTIDE SEQUENCE [LARGE SCALE GENOMIC DNA]</scope>
    <source>
        <strain evidence="2 3">RD-2-33</strain>
    </source>
</reference>
<organism evidence="2 3">
    <name type="scientific">Flavobacterium silvisoli</name>
    <dbReference type="NCBI Taxonomy" id="2529433"/>
    <lineage>
        <taxon>Bacteria</taxon>
        <taxon>Pseudomonadati</taxon>
        <taxon>Bacteroidota</taxon>
        <taxon>Flavobacteriia</taxon>
        <taxon>Flavobacteriales</taxon>
        <taxon>Flavobacteriaceae</taxon>
        <taxon>Flavobacterium</taxon>
    </lineage>
</organism>
<dbReference type="Proteomes" id="UP000293300">
    <property type="component" value="Unassembled WGS sequence"/>
</dbReference>